<keyword evidence="1" id="KW-0472">Membrane</keyword>
<dbReference type="InterPro" id="IPR018638">
    <property type="entry name" value="DUF2061_membrane"/>
</dbReference>
<keyword evidence="1" id="KW-1133">Transmembrane helix</keyword>
<dbReference type="Pfam" id="PF09834">
    <property type="entry name" value="DUF2061"/>
    <property type="match status" value="1"/>
</dbReference>
<dbReference type="Proteomes" id="UP001368270">
    <property type="component" value="Unassembled WGS sequence"/>
</dbReference>
<evidence type="ECO:0000313" key="3">
    <source>
        <dbReference type="EMBL" id="MEJ5217675.1"/>
    </source>
</evidence>
<organism evidence="3 4">
    <name type="scientific">Cognatishimia coralii</name>
    <dbReference type="NCBI Taxonomy" id="3083254"/>
    <lineage>
        <taxon>Bacteria</taxon>
        <taxon>Pseudomonadati</taxon>
        <taxon>Pseudomonadota</taxon>
        <taxon>Alphaproteobacteria</taxon>
        <taxon>Rhodobacterales</taxon>
        <taxon>Paracoccaceae</taxon>
        <taxon>Cognatishimia</taxon>
    </lineage>
</organism>
<sequence>METRARSIVKAIVWNLIGLLIMCLVGYVATGSLTVGGAMALVNAGIGLTTYVIYERVWAQVSWGRHA</sequence>
<keyword evidence="1" id="KW-0812">Transmembrane</keyword>
<evidence type="ECO:0000259" key="2">
    <source>
        <dbReference type="Pfam" id="PF09834"/>
    </source>
</evidence>
<comment type="caution">
    <text evidence="3">The sequence shown here is derived from an EMBL/GenBank/DDBJ whole genome shotgun (WGS) entry which is preliminary data.</text>
</comment>
<keyword evidence="4" id="KW-1185">Reference proteome</keyword>
<feature type="transmembrane region" description="Helical" evidence="1">
    <location>
        <begin position="12"/>
        <end position="29"/>
    </location>
</feature>
<reference evidence="3 4" key="1">
    <citation type="submission" date="2024-03" db="EMBL/GenBank/DDBJ databases">
        <title>Cognatishimia coralii sp. nov., a marine bacterium isolated from coral surrounding seawater.</title>
        <authorList>
            <person name="Liu X."/>
            <person name="Liu S."/>
            <person name="Sun H."/>
            <person name="Zhang Y."/>
        </authorList>
    </citation>
    <scope>NUCLEOTIDE SEQUENCE [LARGE SCALE GENOMIC DNA]</scope>
    <source>
        <strain evidence="3 4">D5M38</strain>
    </source>
</reference>
<accession>A0ABU8QE52</accession>
<feature type="domain" description="DUF2061" evidence="2">
    <location>
        <begin position="8"/>
        <end position="59"/>
    </location>
</feature>
<evidence type="ECO:0000256" key="1">
    <source>
        <dbReference type="SAM" id="Phobius"/>
    </source>
</evidence>
<proteinExistence type="predicted"/>
<protein>
    <submittedName>
        <fullName evidence="3">DUF2061 domain-containing protein</fullName>
    </submittedName>
</protein>
<dbReference type="EMBL" id="JBBGAZ010000001">
    <property type="protein sequence ID" value="MEJ5217675.1"/>
    <property type="molecule type" value="Genomic_DNA"/>
</dbReference>
<evidence type="ECO:0000313" key="4">
    <source>
        <dbReference type="Proteomes" id="UP001368270"/>
    </source>
</evidence>
<feature type="transmembrane region" description="Helical" evidence="1">
    <location>
        <begin position="35"/>
        <end position="54"/>
    </location>
</feature>
<name>A0ABU8QE52_9RHOB</name>
<dbReference type="RefSeq" id="WP_339402641.1">
    <property type="nucleotide sequence ID" value="NZ_JBBGAZ010000001.1"/>
</dbReference>
<gene>
    <name evidence="3" type="ORF">WG622_05455</name>
</gene>